<evidence type="ECO:0000256" key="1">
    <source>
        <dbReference type="ARBA" id="ARBA00004229"/>
    </source>
</evidence>
<evidence type="ECO:0000256" key="7">
    <source>
        <dbReference type="ARBA" id="ARBA00040480"/>
    </source>
</evidence>
<dbReference type="Pfam" id="PF17862">
    <property type="entry name" value="AAA_lid_3"/>
    <property type="match status" value="1"/>
</dbReference>
<dbReference type="EMBL" id="MZ156028">
    <property type="protein sequence ID" value="QWK41800.1"/>
    <property type="molecule type" value="Genomic_DNA"/>
</dbReference>
<keyword evidence="3 9" id="KW-0934">Plastid</keyword>
<keyword evidence="5" id="KW-0067">ATP-binding</keyword>
<dbReference type="CDD" id="cd19507">
    <property type="entry name" value="RecA-like_Ycf46-like"/>
    <property type="match status" value="1"/>
</dbReference>
<feature type="domain" description="AAA+ ATPase" evidence="8">
    <location>
        <begin position="260"/>
        <end position="395"/>
    </location>
</feature>
<evidence type="ECO:0000256" key="5">
    <source>
        <dbReference type="ARBA" id="ARBA00022840"/>
    </source>
</evidence>
<comment type="similarity">
    <text evidence="6">Belongs to the AAA ATPase family. Highly divergent.</text>
</comment>
<comment type="subcellular location">
    <subcellularLocation>
        <location evidence="1">Plastid</location>
        <location evidence="1">Chloroplast</location>
    </subcellularLocation>
</comment>
<evidence type="ECO:0000256" key="2">
    <source>
        <dbReference type="ARBA" id="ARBA00022528"/>
    </source>
</evidence>
<protein>
    <recommendedName>
        <fullName evidence="7">Uncharacterized AAA domain-containing protein ycf46</fullName>
    </recommendedName>
</protein>
<dbReference type="InterPro" id="IPR003593">
    <property type="entry name" value="AAA+_ATPase"/>
</dbReference>
<dbReference type="PANTHER" id="PTHR42960">
    <property type="entry name" value="YCF46 PROTEIN"/>
    <property type="match status" value="1"/>
</dbReference>
<gene>
    <name evidence="9" type="primary">ycf46</name>
</gene>
<proteinExistence type="inferred from homology"/>
<organism evidence="9">
    <name type="scientific">Protohalopteris sp</name>
    <dbReference type="NCBI Taxonomy" id="2843287"/>
    <lineage>
        <taxon>Eukaryota</taxon>
        <taxon>Sar</taxon>
        <taxon>Stramenopiles</taxon>
        <taxon>Ochrophyta</taxon>
        <taxon>PX clade</taxon>
        <taxon>Phaeophyceae</taxon>
        <taxon>Sphacelariales</taxon>
        <taxon>Stypocaulaceae</taxon>
        <taxon>Protohalopteris</taxon>
    </lineage>
</organism>
<evidence type="ECO:0000256" key="6">
    <source>
        <dbReference type="ARBA" id="ARBA00038088"/>
    </source>
</evidence>
<keyword evidence="2" id="KW-0150">Chloroplast</keyword>
<evidence type="ECO:0000256" key="4">
    <source>
        <dbReference type="ARBA" id="ARBA00022741"/>
    </source>
</evidence>
<geneLocation type="plastid" evidence="9"/>
<dbReference type="PANTHER" id="PTHR42960:SF1">
    <property type="entry name" value="YCF46 PROTEIN"/>
    <property type="match status" value="1"/>
</dbReference>
<dbReference type="GO" id="GO:0016887">
    <property type="term" value="F:ATP hydrolysis activity"/>
    <property type="evidence" value="ECO:0007669"/>
    <property type="project" value="InterPro"/>
</dbReference>
<dbReference type="SMART" id="SM00382">
    <property type="entry name" value="AAA"/>
    <property type="match status" value="1"/>
</dbReference>
<reference evidence="9" key="1">
    <citation type="journal article" date="2021" name="Genome Biol. Evol.">
        <title>Genomic rearrangements and sequence evolution across brown algal organelles.</title>
        <authorList>
            <person name="Starko S."/>
            <person name="Bringloe T.T."/>
            <person name="Gomez M.S."/>
            <person name="Darby H."/>
            <person name="Graham S.W."/>
            <person name="Martone P.T."/>
        </authorList>
    </citation>
    <scope>NUCLEOTIDE SEQUENCE</scope>
</reference>
<dbReference type="GO" id="GO:0009507">
    <property type="term" value="C:chloroplast"/>
    <property type="evidence" value="ECO:0007669"/>
    <property type="project" value="UniProtKB-SubCell"/>
</dbReference>
<accession>A0A8F0F738</accession>
<dbReference type="Gene3D" id="3.40.50.300">
    <property type="entry name" value="P-loop containing nucleotide triphosphate hydrolases"/>
    <property type="match status" value="1"/>
</dbReference>
<dbReference type="AlphaFoldDB" id="A0A8F0F738"/>
<dbReference type="GO" id="GO:0005524">
    <property type="term" value="F:ATP binding"/>
    <property type="evidence" value="ECO:0007669"/>
    <property type="project" value="UniProtKB-KW"/>
</dbReference>
<name>A0A8F0F738_9PHAE</name>
<evidence type="ECO:0000259" key="8">
    <source>
        <dbReference type="SMART" id="SM00382"/>
    </source>
</evidence>
<evidence type="ECO:0000313" key="9">
    <source>
        <dbReference type="EMBL" id="QWK41800.1"/>
    </source>
</evidence>
<dbReference type="InterPro" id="IPR003959">
    <property type="entry name" value="ATPase_AAA_core"/>
</dbReference>
<dbReference type="Gene3D" id="1.10.8.60">
    <property type="match status" value="1"/>
</dbReference>
<dbReference type="Pfam" id="PF00004">
    <property type="entry name" value="AAA"/>
    <property type="match status" value="1"/>
</dbReference>
<keyword evidence="4" id="KW-0547">Nucleotide-binding</keyword>
<dbReference type="InterPro" id="IPR027417">
    <property type="entry name" value="P-loop_NTPase"/>
</dbReference>
<dbReference type="InterPro" id="IPR041569">
    <property type="entry name" value="AAA_lid_3"/>
</dbReference>
<sequence length="491" mass="56707">MNFQDELRLLIKARYPILYTITIEEDRLEYTIRQSIKGKNPKNLYIWDFIEGYELNPIQNGFGKRNPLEALEFIEKISCRTPSIFVLKDFKRFLKDITISRKLRNLTKLLKIDLKTIIIVDSEVQIPEELRDIITILKFNLPNSKEITNEIKRMRSRLLLRGGLSNDMLEKIIQACQGLSLEKIRRVLGKVIAIYKRIDEKSIPLILQEKRQLISQTNLLEFWSVKKKLDDVGGANNLKNWLIARNDTFSEQAINYGLIPPRGVLIIGIQGSGKSLIAKAVAYEWKLPLLRLDIGRLFGGIVGQSETQVRKMITITESLSPCILWIDEMDKAFSENNPSVDSGTTKRVLSTLIHWLGEKTLPVFVIGTANDIHCLPVEILRKGRFDEIFFLGIPKYDERLIIFELHLKRFRPQSWNSYNIKKLSEKTQNFSGAEIEQAILEAMYVAFSEQREFTTEDILLAVRQTVPLVDIDPLRTELIESWAYSGKIRLA</sequence>
<evidence type="ECO:0000256" key="3">
    <source>
        <dbReference type="ARBA" id="ARBA00022640"/>
    </source>
</evidence>
<dbReference type="InterPro" id="IPR052381">
    <property type="entry name" value="AAA_domain_protein"/>
</dbReference>
<dbReference type="SUPFAM" id="SSF52540">
    <property type="entry name" value="P-loop containing nucleoside triphosphate hydrolases"/>
    <property type="match status" value="2"/>
</dbReference>